<dbReference type="Pfam" id="PF03466">
    <property type="entry name" value="LysR_substrate"/>
    <property type="match status" value="1"/>
</dbReference>
<dbReference type="Pfam" id="PF00126">
    <property type="entry name" value="HTH_1"/>
    <property type="match status" value="1"/>
</dbReference>
<dbReference type="RefSeq" id="WP_103098149.1">
    <property type="nucleotide sequence ID" value="NZ_LYMM01000061.1"/>
</dbReference>
<dbReference type="InterPro" id="IPR000847">
    <property type="entry name" value="LysR_HTH_N"/>
</dbReference>
<dbReference type="GO" id="GO:0043565">
    <property type="term" value="F:sequence-specific DNA binding"/>
    <property type="evidence" value="ECO:0007669"/>
    <property type="project" value="TreeGrafter"/>
</dbReference>
<accession>A0A2K2FWA2</accession>
<proteinExistence type="inferred from homology"/>
<reference evidence="6 7" key="1">
    <citation type="submission" date="2016-05" db="EMBL/GenBank/DDBJ databases">
        <title>Complete genome sequence of Novosphingobium guangzhouense SA925(T).</title>
        <authorList>
            <person name="Sha S."/>
        </authorList>
    </citation>
    <scope>NUCLEOTIDE SEQUENCE [LARGE SCALE GENOMIC DNA]</scope>
    <source>
        <strain evidence="6 7">SA925</strain>
    </source>
</reference>
<dbReference type="GO" id="GO:0006351">
    <property type="term" value="P:DNA-templated transcription"/>
    <property type="evidence" value="ECO:0007669"/>
    <property type="project" value="TreeGrafter"/>
</dbReference>
<dbReference type="PANTHER" id="PTHR30537">
    <property type="entry name" value="HTH-TYPE TRANSCRIPTIONAL REGULATOR"/>
    <property type="match status" value="1"/>
</dbReference>
<organism evidence="6 7">
    <name type="scientific">Novosphingobium guangzhouense</name>
    <dbReference type="NCBI Taxonomy" id="1850347"/>
    <lineage>
        <taxon>Bacteria</taxon>
        <taxon>Pseudomonadati</taxon>
        <taxon>Pseudomonadota</taxon>
        <taxon>Alphaproteobacteria</taxon>
        <taxon>Sphingomonadales</taxon>
        <taxon>Sphingomonadaceae</taxon>
        <taxon>Novosphingobium</taxon>
    </lineage>
</organism>
<dbReference type="Gene3D" id="1.10.10.10">
    <property type="entry name" value="Winged helix-like DNA-binding domain superfamily/Winged helix DNA-binding domain"/>
    <property type="match status" value="1"/>
</dbReference>
<sequence length="312" mass="34200">MNLSRSDLGDLKVFMELARHGGFRKAALEMDVSASALSHALRGLETRLGVRLINRNARSVSLTQAGEELLVQLETGFGAIGAGVEALNRYRASPAGRLRINALSDAARLLLGPVIARYSAEHPDVDLEIVVQDAMVDIVGEGFDAGIRFGDRVPEDMITMPLGDPLLWVMVASPAYLEATGEPERPEDLARHRCIGMRTGTGAMYHWELGAGKTARTLNLSWSAVVDESALAIDIARNHGGIAYCLRERVTGLIETGQLREVLPQWSSPGEAFHIYYPSRRQQPEALRRFITMVRDEARTEGAQRPTSLSNE</sequence>
<dbReference type="EMBL" id="LYMM01000061">
    <property type="protein sequence ID" value="PNU03055.1"/>
    <property type="molecule type" value="Genomic_DNA"/>
</dbReference>
<keyword evidence="2" id="KW-0805">Transcription regulation</keyword>
<protein>
    <submittedName>
        <fullName evidence="6">LysR family transcriptional regulator</fullName>
    </submittedName>
</protein>
<evidence type="ECO:0000256" key="2">
    <source>
        <dbReference type="ARBA" id="ARBA00023015"/>
    </source>
</evidence>
<dbReference type="FunFam" id="1.10.10.10:FF:000001">
    <property type="entry name" value="LysR family transcriptional regulator"/>
    <property type="match status" value="1"/>
</dbReference>
<evidence type="ECO:0000259" key="5">
    <source>
        <dbReference type="PROSITE" id="PS50931"/>
    </source>
</evidence>
<keyword evidence="4" id="KW-0804">Transcription</keyword>
<dbReference type="Gene3D" id="3.40.190.290">
    <property type="match status" value="1"/>
</dbReference>
<dbReference type="AlphaFoldDB" id="A0A2K2FWA2"/>
<dbReference type="SUPFAM" id="SSF46785">
    <property type="entry name" value="Winged helix' DNA-binding domain"/>
    <property type="match status" value="1"/>
</dbReference>
<evidence type="ECO:0000313" key="7">
    <source>
        <dbReference type="Proteomes" id="UP000236327"/>
    </source>
</evidence>
<evidence type="ECO:0000256" key="3">
    <source>
        <dbReference type="ARBA" id="ARBA00023125"/>
    </source>
</evidence>
<dbReference type="Proteomes" id="UP000236327">
    <property type="component" value="Unassembled WGS sequence"/>
</dbReference>
<dbReference type="InterPro" id="IPR005119">
    <property type="entry name" value="LysR_subst-bd"/>
</dbReference>
<dbReference type="GO" id="GO:0003700">
    <property type="term" value="F:DNA-binding transcription factor activity"/>
    <property type="evidence" value="ECO:0007669"/>
    <property type="project" value="InterPro"/>
</dbReference>
<dbReference type="InterPro" id="IPR036388">
    <property type="entry name" value="WH-like_DNA-bd_sf"/>
</dbReference>
<dbReference type="OrthoDB" id="9813056at2"/>
<comment type="caution">
    <text evidence="6">The sequence shown here is derived from an EMBL/GenBank/DDBJ whole genome shotgun (WGS) entry which is preliminary data.</text>
</comment>
<evidence type="ECO:0000313" key="6">
    <source>
        <dbReference type="EMBL" id="PNU03055.1"/>
    </source>
</evidence>
<feature type="domain" description="HTH lysR-type" evidence="5">
    <location>
        <begin position="1"/>
        <end position="63"/>
    </location>
</feature>
<evidence type="ECO:0000256" key="1">
    <source>
        <dbReference type="ARBA" id="ARBA00009437"/>
    </source>
</evidence>
<dbReference type="InterPro" id="IPR058163">
    <property type="entry name" value="LysR-type_TF_proteobact-type"/>
</dbReference>
<keyword evidence="3" id="KW-0238">DNA-binding</keyword>
<dbReference type="SUPFAM" id="SSF53850">
    <property type="entry name" value="Periplasmic binding protein-like II"/>
    <property type="match status" value="1"/>
</dbReference>
<comment type="similarity">
    <text evidence="1">Belongs to the LysR transcriptional regulatory family.</text>
</comment>
<dbReference type="PANTHER" id="PTHR30537:SF1">
    <property type="entry name" value="HTH-TYPE TRANSCRIPTIONAL REGULATOR PGRR"/>
    <property type="match status" value="1"/>
</dbReference>
<evidence type="ECO:0000256" key="4">
    <source>
        <dbReference type="ARBA" id="ARBA00023163"/>
    </source>
</evidence>
<gene>
    <name evidence="6" type="ORF">A8V01_25240</name>
</gene>
<dbReference type="InterPro" id="IPR036390">
    <property type="entry name" value="WH_DNA-bd_sf"/>
</dbReference>
<keyword evidence="7" id="KW-1185">Reference proteome</keyword>
<name>A0A2K2FWA2_9SPHN</name>
<dbReference type="PROSITE" id="PS50931">
    <property type="entry name" value="HTH_LYSR"/>
    <property type="match status" value="1"/>
</dbReference>